<evidence type="ECO:0000313" key="3">
    <source>
        <dbReference type="Proteomes" id="UP000613740"/>
    </source>
</evidence>
<keyword evidence="3" id="KW-1185">Reference proteome</keyword>
<reference evidence="2" key="1">
    <citation type="journal article" date="2020" name="bioRxiv">
        <title>Comparative genomics of Chlamydomonas.</title>
        <authorList>
            <person name="Craig R.J."/>
            <person name="Hasan A.R."/>
            <person name="Ness R.W."/>
            <person name="Keightley P.D."/>
        </authorList>
    </citation>
    <scope>NUCLEOTIDE SEQUENCE</scope>
    <source>
        <strain evidence="2">CCAP 11/173</strain>
    </source>
</reference>
<dbReference type="AlphaFoldDB" id="A0A836B8U0"/>
<protein>
    <submittedName>
        <fullName evidence="2">Uncharacterized protein</fullName>
    </submittedName>
</protein>
<gene>
    <name evidence="2" type="ORF">HYH02_003769</name>
</gene>
<accession>A0A836B8U0</accession>
<dbReference type="Proteomes" id="UP000613740">
    <property type="component" value="Unassembled WGS sequence"/>
</dbReference>
<evidence type="ECO:0000256" key="1">
    <source>
        <dbReference type="SAM" id="MobiDB-lite"/>
    </source>
</evidence>
<organism evidence="2 3">
    <name type="scientific">Chlamydomonas schloesseri</name>
    <dbReference type="NCBI Taxonomy" id="2026947"/>
    <lineage>
        <taxon>Eukaryota</taxon>
        <taxon>Viridiplantae</taxon>
        <taxon>Chlorophyta</taxon>
        <taxon>core chlorophytes</taxon>
        <taxon>Chlorophyceae</taxon>
        <taxon>CS clade</taxon>
        <taxon>Chlamydomonadales</taxon>
        <taxon>Chlamydomonadaceae</taxon>
        <taxon>Chlamydomonas</taxon>
    </lineage>
</organism>
<comment type="caution">
    <text evidence="2">The sequence shown here is derived from an EMBL/GenBank/DDBJ whole genome shotgun (WGS) entry which is preliminary data.</text>
</comment>
<dbReference type="OrthoDB" id="531686at2759"/>
<feature type="region of interest" description="Disordered" evidence="1">
    <location>
        <begin position="78"/>
        <end position="120"/>
    </location>
</feature>
<name>A0A836B8U0_9CHLO</name>
<proteinExistence type="predicted"/>
<evidence type="ECO:0000313" key="2">
    <source>
        <dbReference type="EMBL" id="KAG2451161.1"/>
    </source>
</evidence>
<dbReference type="EMBL" id="JAEHOD010000008">
    <property type="protein sequence ID" value="KAG2451161.1"/>
    <property type="molecule type" value="Genomic_DNA"/>
</dbReference>
<sequence length="177" mass="19252">MADASKQHPTPVAEDWNWTARIRNELGANKAWERNWGFLVEQSSAASPDSLAAFMAKTKAAAGDKGLETMSYIAAKQRDSARAATRAAREATLQRQTQQQGAQPAGQDPERGGAGAGTAAALRHKDSLDGFVAGYLPRDAKTRKLPAQEFRKPLTTNHNYGWGRNLEVFGQMTLVLK</sequence>
<feature type="compositionally biased region" description="Low complexity" evidence="1">
    <location>
        <begin position="82"/>
        <end position="107"/>
    </location>
</feature>